<organism evidence="1 2">
    <name type="scientific">Vagococcus zengguangii</name>
    <dbReference type="NCBI Taxonomy" id="2571750"/>
    <lineage>
        <taxon>Bacteria</taxon>
        <taxon>Bacillati</taxon>
        <taxon>Bacillota</taxon>
        <taxon>Bacilli</taxon>
        <taxon>Lactobacillales</taxon>
        <taxon>Enterococcaceae</taxon>
        <taxon>Vagococcus</taxon>
    </lineage>
</organism>
<dbReference type="RefSeq" id="WP_136952549.1">
    <property type="nucleotide sequence ID" value="NZ_CP039712.1"/>
</dbReference>
<dbReference type="InterPro" id="IPR011249">
    <property type="entry name" value="Metalloenz_LuxS/M16"/>
</dbReference>
<sequence>MSNVLAKNVNLHVIPTKKYKTIHVLIRFASELTREKASLRTLLSSILETNSLNYPQQTDISKKLSDMYGAKMGIGSSKKGNRHYLNAVFSMVNPKYLPNEAGLLAEGFNFMQEILLNPNADGMQFDEETFHREKKNLISYVQSIYDDKQSLASLRLQSLYYSEDEAQQTPGFGRVEDVEKIENSELFNYYQQMLQEDEIDIVILGDIDEQDVLPLVQQFNFVDREALVASPMYQRQRQLTVAERVEKLPVQQGKLNLAYQTDAYFHDTHYFAMQVFNGIFGGFAHSKLFMNVREKESMAYYASSSLDTFRGMMTVQTGIDSQNKEKVLALVSEQLDAIREGNISEEEMQQTKAMIRNQFMLSQDNPSASIESLYLAKKFPQSDISDDEWLNRLEAVTKEEVQAMAQKMELQAIYFMEGGVA</sequence>
<dbReference type="EMBL" id="CP039712">
    <property type="protein sequence ID" value="QCI85704.1"/>
    <property type="molecule type" value="Genomic_DNA"/>
</dbReference>
<evidence type="ECO:0000313" key="2">
    <source>
        <dbReference type="Proteomes" id="UP000298615"/>
    </source>
</evidence>
<proteinExistence type="predicted"/>
<dbReference type="NCBIfam" id="NF047422">
    <property type="entry name" value="YfmF_fam"/>
    <property type="match status" value="1"/>
</dbReference>
<dbReference type="PANTHER" id="PTHR11851:SF186">
    <property type="entry name" value="INACTIVE METALLOPROTEASE YMFF-RELATED"/>
    <property type="match status" value="1"/>
</dbReference>
<name>A0A4D7CS55_9ENTE</name>
<accession>A0A4D7CS55</accession>
<protein>
    <submittedName>
        <fullName evidence="1">Insulinase family protein</fullName>
    </submittedName>
</protein>
<dbReference type="KEGG" id="vao:FA707_01405"/>
<dbReference type="OrthoDB" id="9762085at2"/>
<dbReference type="GO" id="GO:0046872">
    <property type="term" value="F:metal ion binding"/>
    <property type="evidence" value="ECO:0007669"/>
    <property type="project" value="InterPro"/>
</dbReference>
<dbReference type="Proteomes" id="UP000298615">
    <property type="component" value="Chromosome"/>
</dbReference>
<gene>
    <name evidence="1" type="ORF">FA707_01405</name>
</gene>
<dbReference type="Gene3D" id="3.30.830.10">
    <property type="entry name" value="Metalloenzyme, LuxS/M16 peptidase-like"/>
    <property type="match status" value="2"/>
</dbReference>
<dbReference type="SUPFAM" id="SSF63411">
    <property type="entry name" value="LuxS/MPP-like metallohydrolase"/>
    <property type="match status" value="2"/>
</dbReference>
<dbReference type="Pfam" id="PF05193">
    <property type="entry name" value="Peptidase_M16_C"/>
    <property type="match status" value="1"/>
</dbReference>
<dbReference type="PANTHER" id="PTHR11851">
    <property type="entry name" value="METALLOPROTEASE"/>
    <property type="match status" value="1"/>
</dbReference>
<dbReference type="InterPro" id="IPR007863">
    <property type="entry name" value="Peptidase_M16_C"/>
</dbReference>
<dbReference type="InterPro" id="IPR050361">
    <property type="entry name" value="MPP/UQCRC_Complex"/>
</dbReference>
<keyword evidence="2" id="KW-1185">Reference proteome</keyword>
<dbReference type="AlphaFoldDB" id="A0A4D7CS55"/>
<evidence type="ECO:0000313" key="1">
    <source>
        <dbReference type="EMBL" id="QCI85704.1"/>
    </source>
</evidence>
<reference evidence="1 2" key="1">
    <citation type="submission" date="2019-04" db="EMBL/GenBank/DDBJ databases">
        <title>Vagococcus sp. nov., isolated from faeces of yaks (Bos grunniens).</title>
        <authorList>
            <person name="Ge Y."/>
        </authorList>
    </citation>
    <scope>NUCLEOTIDE SEQUENCE [LARGE SCALE GENOMIC DNA]</scope>
    <source>
        <strain evidence="1 2">MN-17</strain>
    </source>
</reference>